<organism evidence="1 2">
    <name type="scientific">Escherichia coli (strain SMS-3-5 / SECEC)</name>
    <dbReference type="NCBI Taxonomy" id="439855"/>
    <lineage>
        <taxon>Bacteria</taxon>
        <taxon>Pseudomonadati</taxon>
        <taxon>Pseudomonadota</taxon>
        <taxon>Gammaproteobacteria</taxon>
        <taxon>Enterobacterales</taxon>
        <taxon>Enterobacteriaceae</taxon>
        <taxon>Escherichia</taxon>
    </lineage>
</organism>
<reference evidence="1 2" key="1">
    <citation type="journal article" date="2008" name="J. Bacteriol.">
        <title>Insights into the environmental resistance gene pool from the genome sequence of the multidrug-resistant environmental isolate Escherichia coli SMS-3-5.</title>
        <authorList>
            <person name="Fricke W.F."/>
            <person name="Wright M.S."/>
            <person name="Lindell A.H."/>
            <person name="Harkins D.M."/>
            <person name="Baker-Austin C."/>
            <person name="Ravel J."/>
            <person name="Stepanauskas R."/>
        </authorList>
    </citation>
    <scope>NUCLEOTIDE SEQUENCE [LARGE SCALE GENOMIC DNA]</scope>
    <source>
        <strain evidence="2">SMS-3-5 / SECEC</strain>
    </source>
</reference>
<dbReference type="KEGG" id="ecm:EcSMS35_4792"/>
<sequence length="37" mass="4475">MNPVKQHPMPEFMPTPLARFLKSRPEVMQWIAIYFRS</sequence>
<dbReference type="Proteomes" id="UP000007011">
    <property type="component" value="Chromosome"/>
</dbReference>
<evidence type="ECO:0000313" key="2">
    <source>
        <dbReference type="Proteomes" id="UP000007011"/>
    </source>
</evidence>
<evidence type="ECO:0000313" key="1">
    <source>
        <dbReference type="EMBL" id="ACB17352.1"/>
    </source>
</evidence>
<proteinExistence type="predicted"/>
<dbReference type="HOGENOM" id="CLU_3343039_0_0_6"/>
<gene>
    <name evidence="1" type="ordered locus">EcSMS35_4792</name>
</gene>
<name>B1LDK4_ECOSM</name>
<accession>B1LDK4</accession>
<dbReference type="EMBL" id="CP000970">
    <property type="protein sequence ID" value="ACB17352.1"/>
    <property type="molecule type" value="Genomic_DNA"/>
</dbReference>
<dbReference type="AlphaFoldDB" id="B1LDK4"/>
<protein>
    <submittedName>
        <fullName evidence="1">Uncharacterized protein</fullName>
    </submittedName>
</protein>